<dbReference type="GO" id="GO:0005634">
    <property type="term" value="C:nucleus"/>
    <property type="evidence" value="ECO:0007669"/>
    <property type="project" value="UniProtKB-SubCell"/>
</dbReference>
<comment type="similarity">
    <text evidence="4">Belongs to the IWR1/SLC7A6OS family.</text>
</comment>
<proteinExistence type="inferred from homology"/>
<name>S7ME39_MYOBR</name>
<organism evidence="12 13">
    <name type="scientific">Myotis brandtii</name>
    <name type="common">Brandt's bat</name>
    <dbReference type="NCBI Taxonomy" id="109478"/>
    <lineage>
        <taxon>Eukaryota</taxon>
        <taxon>Metazoa</taxon>
        <taxon>Chordata</taxon>
        <taxon>Craniata</taxon>
        <taxon>Vertebrata</taxon>
        <taxon>Euteleostomi</taxon>
        <taxon>Mammalia</taxon>
        <taxon>Eutheria</taxon>
        <taxon>Laurasiatheria</taxon>
        <taxon>Chiroptera</taxon>
        <taxon>Yangochiroptera</taxon>
        <taxon>Vespertilionidae</taxon>
        <taxon>Myotis</taxon>
    </lineage>
</organism>
<accession>S7ME39</accession>
<evidence type="ECO:0000256" key="10">
    <source>
        <dbReference type="SAM" id="MobiDB-lite"/>
    </source>
</evidence>
<reference evidence="12 13" key="1">
    <citation type="journal article" date="2013" name="Nat. Commun.">
        <title>Genome analysis reveals insights into physiology and longevity of the Brandt's bat Myotis brandtii.</title>
        <authorList>
            <person name="Seim I."/>
            <person name="Fang X."/>
            <person name="Xiong Z."/>
            <person name="Lobanov A.V."/>
            <person name="Huang Z."/>
            <person name="Ma S."/>
            <person name="Feng Y."/>
            <person name="Turanov A.A."/>
            <person name="Zhu Y."/>
            <person name="Lenz T.L."/>
            <person name="Gerashchenko M.V."/>
            <person name="Fan D."/>
            <person name="Hee Yim S."/>
            <person name="Yao X."/>
            <person name="Jordan D."/>
            <person name="Xiong Y."/>
            <person name="Ma Y."/>
            <person name="Lyapunov A.N."/>
            <person name="Chen G."/>
            <person name="Kulakova O.I."/>
            <person name="Sun Y."/>
            <person name="Lee S.G."/>
            <person name="Bronson R.T."/>
            <person name="Moskalev A.A."/>
            <person name="Sunyaev S.R."/>
            <person name="Zhang G."/>
            <person name="Krogh A."/>
            <person name="Wang J."/>
            <person name="Gladyshev V.N."/>
        </authorList>
    </citation>
    <scope>NUCLEOTIDE SEQUENCE [LARGE SCALE GENOMIC DNA]</scope>
</reference>
<protein>
    <recommendedName>
        <fullName evidence="5">Probable RNA polymerase II nuclear localization protein SLC7A6OS</fullName>
    </recommendedName>
</protein>
<keyword evidence="13" id="KW-1185">Reference proteome</keyword>
<keyword evidence="8" id="KW-0653">Protein transport</keyword>
<evidence type="ECO:0000256" key="6">
    <source>
        <dbReference type="ARBA" id="ARBA00022448"/>
    </source>
</evidence>
<dbReference type="GO" id="GO:0032502">
    <property type="term" value="P:developmental process"/>
    <property type="evidence" value="ECO:0007669"/>
    <property type="project" value="TreeGrafter"/>
</dbReference>
<feature type="region of interest" description="Disordered" evidence="10">
    <location>
        <begin position="146"/>
        <end position="217"/>
    </location>
</feature>
<evidence type="ECO:0000256" key="9">
    <source>
        <dbReference type="ARBA" id="ARBA00023242"/>
    </source>
</evidence>
<comment type="function">
    <text evidence="1">Directs RNA polymerase II nuclear import.</text>
</comment>
<dbReference type="GO" id="GO:0005737">
    <property type="term" value="C:cytoplasm"/>
    <property type="evidence" value="ECO:0007669"/>
    <property type="project" value="UniProtKB-SubCell"/>
</dbReference>
<gene>
    <name evidence="12" type="ORF">D623_10006147</name>
</gene>
<dbReference type="Proteomes" id="UP000052978">
    <property type="component" value="Unassembled WGS sequence"/>
</dbReference>
<keyword evidence="6" id="KW-0813">Transport</keyword>
<feature type="region of interest" description="Disordered" evidence="10">
    <location>
        <begin position="92"/>
        <end position="112"/>
    </location>
</feature>
<evidence type="ECO:0000256" key="4">
    <source>
        <dbReference type="ARBA" id="ARBA00010218"/>
    </source>
</evidence>
<keyword evidence="9" id="KW-0539">Nucleus</keyword>
<evidence type="ECO:0000313" key="12">
    <source>
        <dbReference type="EMBL" id="EPQ01450.1"/>
    </source>
</evidence>
<dbReference type="PANTHER" id="PTHR31196">
    <property type="entry name" value="RNA POLYMERASE II NUCLEAR LOCALIZATION PROTEIN SLC7A6OS-RELATED"/>
    <property type="match status" value="1"/>
</dbReference>
<evidence type="ECO:0000256" key="7">
    <source>
        <dbReference type="ARBA" id="ARBA00022490"/>
    </source>
</evidence>
<dbReference type="PANTHER" id="PTHR31196:SF2">
    <property type="entry name" value="RNA POLYMERASE II NUCLEAR LOCALIZATION PROTEIN SLC7A6OS-RELATED"/>
    <property type="match status" value="1"/>
</dbReference>
<dbReference type="Pfam" id="PF08574">
    <property type="entry name" value="Iwr1"/>
    <property type="match status" value="1"/>
</dbReference>
<evidence type="ECO:0000259" key="11">
    <source>
        <dbReference type="Pfam" id="PF08574"/>
    </source>
</evidence>
<comment type="subcellular location">
    <subcellularLocation>
        <location evidence="3">Cytoplasm</location>
    </subcellularLocation>
    <subcellularLocation>
        <location evidence="2">Nucleus</location>
    </subcellularLocation>
</comment>
<dbReference type="GO" id="GO:0015031">
    <property type="term" value="P:protein transport"/>
    <property type="evidence" value="ECO:0007669"/>
    <property type="project" value="UniProtKB-KW"/>
</dbReference>
<evidence type="ECO:0000256" key="1">
    <source>
        <dbReference type="ARBA" id="ARBA00003202"/>
    </source>
</evidence>
<dbReference type="InterPro" id="IPR040218">
    <property type="entry name" value="SLC7A6OS"/>
</dbReference>
<dbReference type="AlphaFoldDB" id="S7ME39"/>
<feature type="domain" description="Transcription factor Iwr1" evidence="11">
    <location>
        <begin position="138"/>
        <end position="165"/>
    </location>
</feature>
<evidence type="ECO:0000256" key="8">
    <source>
        <dbReference type="ARBA" id="ARBA00022927"/>
    </source>
</evidence>
<evidence type="ECO:0000313" key="13">
    <source>
        <dbReference type="Proteomes" id="UP000052978"/>
    </source>
</evidence>
<evidence type="ECO:0000256" key="5">
    <source>
        <dbReference type="ARBA" id="ARBA00017036"/>
    </source>
</evidence>
<evidence type="ECO:0000256" key="3">
    <source>
        <dbReference type="ARBA" id="ARBA00004496"/>
    </source>
</evidence>
<dbReference type="InterPro" id="IPR013883">
    <property type="entry name" value="TF_Iwr1_dom"/>
</dbReference>
<sequence length="217" mass="24646">MAAGGRAVLRVKQKRSRISGPCLQTPLERCRQKTSPEGLERAAEDNVFQLVATVRSQEEPVQPLLRAALRPSRGNQQGNRHNHRAWARKIQQEGRYRKKETQRPLLPPPPAKYLTQMRSFAILSTLQPGVGADVQVNDDQQLQDIHEDEDDGNSENNWRHEYPEEASSDGDEDSRGSDEYNSLSEEERGNSRPQMWSKYPLGVQEFGYDSPHDLASD</sequence>
<dbReference type="EMBL" id="KE161049">
    <property type="protein sequence ID" value="EPQ01450.1"/>
    <property type="molecule type" value="Genomic_DNA"/>
</dbReference>
<evidence type="ECO:0000256" key="2">
    <source>
        <dbReference type="ARBA" id="ARBA00004123"/>
    </source>
</evidence>
<feature type="compositionally biased region" description="Basic and acidic residues" evidence="10">
    <location>
        <begin position="92"/>
        <end position="102"/>
    </location>
</feature>
<keyword evidence="7" id="KW-0963">Cytoplasm</keyword>